<sequence length="327" mass="36291">MRVPILLFFISLKVEYFEAILVNATSAVCVFDLRGTTCCNKPCRKEGAPCEFNKCSAVGGPRQVFHRARVAVHSCLERGYGVALNTEERLVKCKGRRGCISPDLRYLEDIGFPRWILDDEDSMALQYPRGTQPNADRLLKSMDVISWFYQVPKDCVIFFNPSANKVNMIKESGYKAQQVDMIEDWTQNNQCGVASKELKVALSQIAHCSKFKHPDDLIPPPPNPPPLPSPPRCPHHPPHHPSPPNPPISPMLPAPPRHPRVPFPPLPAHPPRPIGPPLPAPPYPPRIPRPPRIPPPPGYTYLHNLYGGAGLETAVTGTVSYVDTIQG</sequence>
<gene>
    <name evidence="3" type="ORF">CYMTET_19952</name>
</gene>
<evidence type="ECO:0000256" key="2">
    <source>
        <dbReference type="SAM" id="SignalP"/>
    </source>
</evidence>
<dbReference type="Proteomes" id="UP001190700">
    <property type="component" value="Unassembled WGS sequence"/>
</dbReference>
<dbReference type="AlphaFoldDB" id="A0AAE0L4S6"/>
<feature type="compositionally biased region" description="Pro residues" evidence="1">
    <location>
        <begin position="217"/>
        <end position="232"/>
    </location>
</feature>
<protein>
    <submittedName>
        <fullName evidence="3">Uncharacterized protein</fullName>
    </submittedName>
</protein>
<evidence type="ECO:0000313" key="4">
    <source>
        <dbReference type="Proteomes" id="UP001190700"/>
    </source>
</evidence>
<feature type="chain" id="PRO_5042180223" evidence="2">
    <location>
        <begin position="20"/>
        <end position="327"/>
    </location>
</feature>
<feature type="compositionally biased region" description="Pro residues" evidence="1">
    <location>
        <begin position="240"/>
        <end position="292"/>
    </location>
</feature>
<keyword evidence="2" id="KW-0732">Signal</keyword>
<feature type="region of interest" description="Disordered" evidence="1">
    <location>
        <begin position="212"/>
        <end position="292"/>
    </location>
</feature>
<dbReference type="EMBL" id="LGRX02009412">
    <property type="protein sequence ID" value="KAK3271715.1"/>
    <property type="molecule type" value="Genomic_DNA"/>
</dbReference>
<comment type="caution">
    <text evidence="3">The sequence shown here is derived from an EMBL/GenBank/DDBJ whole genome shotgun (WGS) entry which is preliminary data.</text>
</comment>
<evidence type="ECO:0000256" key="1">
    <source>
        <dbReference type="SAM" id="MobiDB-lite"/>
    </source>
</evidence>
<accession>A0AAE0L4S6</accession>
<organism evidence="3 4">
    <name type="scientific">Cymbomonas tetramitiformis</name>
    <dbReference type="NCBI Taxonomy" id="36881"/>
    <lineage>
        <taxon>Eukaryota</taxon>
        <taxon>Viridiplantae</taxon>
        <taxon>Chlorophyta</taxon>
        <taxon>Pyramimonadophyceae</taxon>
        <taxon>Pyramimonadales</taxon>
        <taxon>Pyramimonadaceae</taxon>
        <taxon>Cymbomonas</taxon>
    </lineage>
</organism>
<feature type="signal peptide" evidence="2">
    <location>
        <begin position="1"/>
        <end position="19"/>
    </location>
</feature>
<reference evidence="3 4" key="1">
    <citation type="journal article" date="2015" name="Genome Biol. Evol.">
        <title>Comparative Genomics of a Bacterivorous Green Alga Reveals Evolutionary Causalities and Consequences of Phago-Mixotrophic Mode of Nutrition.</title>
        <authorList>
            <person name="Burns J.A."/>
            <person name="Paasch A."/>
            <person name="Narechania A."/>
            <person name="Kim E."/>
        </authorList>
    </citation>
    <scope>NUCLEOTIDE SEQUENCE [LARGE SCALE GENOMIC DNA]</scope>
    <source>
        <strain evidence="3 4">PLY_AMNH</strain>
    </source>
</reference>
<name>A0AAE0L4S6_9CHLO</name>
<keyword evidence="4" id="KW-1185">Reference proteome</keyword>
<proteinExistence type="predicted"/>
<evidence type="ECO:0000313" key="3">
    <source>
        <dbReference type="EMBL" id="KAK3271715.1"/>
    </source>
</evidence>
<dbReference type="PRINTS" id="PR01217">
    <property type="entry name" value="PRICHEXTENSN"/>
</dbReference>